<accession>A0ABW6KDR6</accession>
<dbReference type="SUPFAM" id="SSF158430">
    <property type="entry name" value="Bacillus cereus metalloprotein-like"/>
    <property type="match status" value="2"/>
</dbReference>
<proteinExistence type="predicted"/>
<dbReference type="Pfam" id="PF11155">
    <property type="entry name" value="DUF2935"/>
    <property type="match status" value="2"/>
</dbReference>
<dbReference type="RefSeq" id="WP_389361371.1">
    <property type="nucleotide sequence ID" value="NZ_JBIACK010000005.1"/>
</dbReference>
<dbReference type="Gene3D" id="1.20.1260.120">
    <property type="entry name" value="Protein of unknown function DUF2935"/>
    <property type="match status" value="1"/>
</dbReference>
<protein>
    <submittedName>
        <fullName evidence="1">DUF2935 domain-containing protein</fullName>
    </submittedName>
</protein>
<dbReference type="EMBL" id="JBIACK010000005">
    <property type="protein sequence ID" value="MFE8701405.1"/>
    <property type="molecule type" value="Genomic_DNA"/>
</dbReference>
<dbReference type="Proteomes" id="UP001601059">
    <property type="component" value="Unassembled WGS sequence"/>
</dbReference>
<name>A0ABW6KDR6_9BACI</name>
<comment type="caution">
    <text evidence="1">The sequence shown here is derived from an EMBL/GenBank/DDBJ whole genome shotgun (WGS) entry which is preliminary data.</text>
</comment>
<dbReference type="InterPro" id="IPR021328">
    <property type="entry name" value="CotB-like"/>
</dbReference>
<evidence type="ECO:0000313" key="1">
    <source>
        <dbReference type="EMBL" id="MFE8701405.1"/>
    </source>
</evidence>
<gene>
    <name evidence="1" type="ORF">ACFYKX_12440</name>
</gene>
<reference evidence="1 2" key="1">
    <citation type="submission" date="2024-08" db="EMBL/GenBank/DDBJ databases">
        <title>Two novel Cytobacillus novel species.</title>
        <authorList>
            <person name="Liu G."/>
        </authorList>
    </citation>
    <scope>NUCLEOTIDE SEQUENCE [LARGE SCALE GENOMIC DNA]</scope>
    <source>
        <strain evidence="1 2">FJAT-54145</strain>
    </source>
</reference>
<evidence type="ECO:0000313" key="2">
    <source>
        <dbReference type="Proteomes" id="UP001601059"/>
    </source>
</evidence>
<organism evidence="1 2">
    <name type="scientific">Cytobacillus spartinae</name>
    <dbReference type="NCBI Taxonomy" id="3299023"/>
    <lineage>
        <taxon>Bacteria</taxon>
        <taxon>Bacillati</taxon>
        <taxon>Bacillota</taxon>
        <taxon>Bacilli</taxon>
        <taxon>Bacillales</taxon>
        <taxon>Bacillaceae</taxon>
        <taxon>Cytobacillus</taxon>
    </lineage>
</organism>
<keyword evidence="2" id="KW-1185">Reference proteome</keyword>
<sequence>MAYQEISPWEEHRFWLEILKDHAYFVRDYLSPAEIQWVEKANQFIKWFEQVETQLSRISPNAQVQSNEMMAFSRNAYDVAYNYSLFEGQIMNLRLYNKININLTPTYFNGTLNENMEYLRILSYYMKGQAYQPLALTDLLDLWLEDQLGHAALLIRLVDGVEFDIIQSATALKGKFSQHIVKNNAIKGYLRVTQEGFPIQIRFGYEVAESVIQFNELVSHAVHLFKDDELINQATLRFLEHHFPESCYFMNKLSYYARDLQYPPCALTKYK</sequence>